<protein>
    <submittedName>
        <fullName evidence="3">KOW domain-containing RNA-binding protein</fullName>
    </submittedName>
</protein>
<name>A0ABY7JS89_9FIRM</name>
<accession>A0ABY7JS89</accession>
<evidence type="ECO:0000313" key="4">
    <source>
        <dbReference type="Proteomes" id="UP001164187"/>
    </source>
</evidence>
<dbReference type="SUPFAM" id="SSF50104">
    <property type="entry name" value="Translation proteins SH3-like domain"/>
    <property type="match status" value="1"/>
</dbReference>
<gene>
    <name evidence="3" type="ORF">O0R46_09515</name>
</gene>
<dbReference type="RefSeq" id="WP_269311502.1">
    <property type="nucleotide sequence ID" value="NZ_CP114052.1"/>
</dbReference>
<keyword evidence="2" id="KW-0687">Ribonucleoprotein</keyword>
<evidence type="ECO:0000256" key="1">
    <source>
        <dbReference type="ARBA" id="ARBA00022980"/>
    </source>
</evidence>
<dbReference type="InterPro" id="IPR014722">
    <property type="entry name" value="Rib_uL2_dom2"/>
</dbReference>
<dbReference type="InterPro" id="IPR008991">
    <property type="entry name" value="Translation_prot_SH3-like_sf"/>
</dbReference>
<dbReference type="InterPro" id="IPR041985">
    <property type="entry name" value="Ribosomal_eL14_KOW"/>
</dbReference>
<reference evidence="3" key="1">
    <citation type="submission" date="2022-12" db="EMBL/GenBank/DDBJ databases">
        <title>Peptostreptococcus.</title>
        <authorList>
            <person name="Lee S.H."/>
        </authorList>
    </citation>
    <scope>NUCLEOTIDE SEQUENCE</scope>
    <source>
        <strain evidence="3">CBA3647</strain>
    </source>
</reference>
<sequence length="89" mass="10249">MLSSNLNVGQLVEASCGRDQGDLFFIVSIVDKDYVLISDGKHRKLDKPKLKKIKHLNVFNFVDEEVRTLLQKGEKPTDSFLRARLYKLK</sequence>
<evidence type="ECO:0000313" key="3">
    <source>
        <dbReference type="EMBL" id="WAW14807.1"/>
    </source>
</evidence>
<keyword evidence="1" id="KW-0689">Ribosomal protein</keyword>
<dbReference type="Proteomes" id="UP001164187">
    <property type="component" value="Chromosome"/>
</dbReference>
<dbReference type="EMBL" id="CP114052">
    <property type="protein sequence ID" value="WAW14807.1"/>
    <property type="molecule type" value="Genomic_DNA"/>
</dbReference>
<organism evidence="3 4">
    <name type="scientific">Peptostreptococcus equinus</name>
    <dbReference type="NCBI Taxonomy" id="3003601"/>
    <lineage>
        <taxon>Bacteria</taxon>
        <taxon>Bacillati</taxon>
        <taxon>Bacillota</taxon>
        <taxon>Clostridia</taxon>
        <taxon>Peptostreptococcales</taxon>
        <taxon>Peptostreptococcaceae</taxon>
        <taxon>Peptostreptococcus</taxon>
    </lineage>
</organism>
<keyword evidence="4" id="KW-1185">Reference proteome</keyword>
<dbReference type="CDD" id="cd06088">
    <property type="entry name" value="KOW_RPL14"/>
    <property type="match status" value="1"/>
</dbReference>
<proteinExistence type="predicted"/>
<dbReference type="Gene3D" id="2.30.30.30">
    <property type="match status" value="1"/>
</dbReference>
<evidence type="ECO:0000256" key="2">
    <source>
        <dbReference type="ARBA" id="ARBA00023274"/>
    </source>
</evidence>